<dbReference type="KEGG" id="fil:BN1229_v1_3027"/>
<dbReference type="InterPro" id="IPR050228">
    <property type="entry name" value="Carboxylesterase_BioH"/>
</dbReference>
<dbReference type="RefSeq" id="WP_076605338.1">
    <property type="nucleotide sequence ID" value="NZ_LN829118.1"/>
</dbReference>
<dbReference type="AlphaFoldDB" id="A0A0D6JHR6"/>
<keyword evidence="3" id="KW-1185">Reference proteome</keyword>
<gene>
    <name evidence="2" type="ORF">YBN1229_v1_2889</name>
</gene>
<organism evidence="2 3">
    <name type="scientific">Candidatus Filomicrobium marinum</name>
    <dbReference type="NCBI Taxonomy" id="1608628"/>
    <lineage>
        <taxon>Bacteria</taxon>
        <taxon>Pseudomonadati</taxon>
        <taxon>Pseudomonadota</taxon>
        <taxon>Alphaproteobacteria</taxon>
        <taxon>Hyphomicrobiales</taxon>
        <taxon>Hyphomicrobiaceae</taxon>
        <taxon>Filomicrobium</taxon>
    </lineage>
</organism>
<feature type="domain" description="AB hydrolase-1" evidence="1">
    <location>
        <begin position="36"/>
        <end position="278"/>
    </location>
</feature>
<dbReference type="EMBL" id="LN829119">
    <property type="protein sequence ID" value="CPR21070.1"/>
    <property type="molecule type" value="Genomic_DNA"/>
</dbReference>
<dbReference type="Pfam" id="PF12697">
    <property type="entry name" value="Abhydrolase_6"/>
    <property type="match status" value="1"/>
</dbReference>
<keyword evidence="2" id="KW-0378">Hydrolase</keyword>
<protein>
    <submittedName>
        <fullName evidence="2">Alpha/beta hydrolase fold protein</fullName>
    </submittedName>
</protein>
<evidence type="ECO:0000259" key="1">
    <source>
        <dbReference type="Pfam" id="PF12697"/>
    </source>
</evidence>
<dbReference type="Proteomes" id="UP000033187">
    <property type="component" value="Chromosome 1"/>
</dbReference>
<dbReference type="InterPro" id="IPR000073">
    <property type="entry name" value="AB_hydrolase_1"/>
</dbReference>
<evidence type="ECO:0000313" key="2">
    <source>
        <dbReference type="EMBL" id="CPR21070.1"/>
    </source>
</evidence>
<evidence type="ECO:0000313" key="3">
    <source>
        <dbReference type="Proteomes" id="UP000033187"/>
    </source>
</evidence>
<name>A0A0D6JHR6_9HYPH</name>
<dbReference type="PANTHER" id="PTHR43194:SF2">
    <property type="entry name" value="PEROXISOMAL MEMBRANE PROTEIN LPX1"/>
    <property type="match status" value="1"/>
</dbReference>
<reference evidence="3" key="1">
    <citation type="submission" date="2015-02" db="EMBL/GenBank/DDBJ databases">
        <authorList>
            <person name="Chooi Y.-H."/>
        </authorList>
    </citation>
    <scope>NUCLEOTIDE SEQUENCE [LARGE SCALE GENOMIC DNA]</scope>
    <source>
        <strain evidence="3">strain Y</strain>
    </source>
</reference>
<dbReference type="PANTHER" id="PTHR43194">
    <property type="entry name" value="HYDROLASE ALPHA/BETA FOLD FAMILY"/>
    <property type="match status" value="1"/>
</dbReference>
<dbReference type="Gene3D" id="3.40.50.1820">
    <property type="entry name" value="alpha/beta hydrolase"/>
    <property type="match status" value="1"/>
</dbReference>
<dbReference type="SUPFAM" id="SSF53474">
    <property type="entry name" value="alpha/beta-Hydrolases"/>
    <property type="match status" value="1"/>
</dbReference>
<dbReference type="KEGG" id="fiy:BN1229_v1_2889"/>
<dbReference type="GO" id="GO:0016787">
    <property type="term" value="F:hydrolase activity"/>
    <property type="evidence" value="ECO:0007669"/>
    <property type="project" value="UniProtKB-KW"/>
</dbReference>
<proteinExistence type="predicted"/>
<accession>A0A0D6JHR6</accession>
<sequence>MSVMQNHFDDLFFRVRDGLKLHGRVYRAPASRLRPVVCLPGLSRNCKDFHDLACYLSAAGAHARDVYVLDYRGRGQSEWDPDWKNYTVPTEALDVLDFLAFAGLDHVAIIGTSRGGLIATILAALQPASVGTIILNDIGPVIETDGLMRIAGYVGRIPLPRSWEEATALMRDINQRRFPNVRAEDWELLARQWYNEKNGKPAVSYDPKLKNTMSILDGPMPALWPQFEALKRVPVLVLRGENSDILSRATVEEMHRRHPALSDLEVPGEGHAPLLRDEWSMQAIASYLSTHDGTQPASHSAHAGSVSPRSLAQRVLAS</sequence>
<dbReference type="InterPro" id="IPR029058">
    <property type="entry name" value="AB_hydrolase_fold"/>
</dbReference>